<dbReference type="OrthoDB" id="511707at2"/>
<organism evidence="1 2">
    <name type="scientific">Aphanothece sacrum FPU1</name>
    <dbReference type="NCBI Taxonomy" id="1920663"/>
    <lineage>
        <taxon>Bacteria</taxon>
        <taxon>Bacillati</taxon>
        <taxon>Cyanobacteriota</taxon>
        <taxon>Cyanophyceae</taxon>
        <taxon>Oscillatoriophycideae</taxon>
        <taxon>Chroococcales</taxon>
        <taxon>Aphanothecaceae</taxon>
        <taxon>Aphanothece</taxon>
    </lineage>
</organism>
<evidence type="ECO:0008006" key="3">
    <source>
        <dbReference type="Google" id="ProtNLM"/>
    </source>
</evidence>
<reference evidence="2" key="1">
    <citation type="submission" date="2017-05" db="EMBL/GenBank/DDBJ databases">
        <title>Physiological properties and genetic analysis related to exopolysaccharide production of fresh-water unicellular cyanobacterium Aphanothece sacrum, Suizenji Nori, that has been cultured as a food source in Japan.</title>
        <authorList>
            <person name="Kanesaki Y."/>
            <person name="Yoshikawa S."/>
            <person name="Ohki K."/>
        </authorList>
    </citation>
    <scope>NUCLEOTIDE SEQUENCE [LARGE SCALE GENOMIC DNA]</scope>
    <source>
        <strain evidence="2">FPU1</strain>
    </source>
</reference>
<gene>
    <name evidence="1" type="ORF">AsFPU1_3073</name>
</gene>
<sequence>MTVINANTLTLDQVYHYLKFQKLSYSSFNSLLLLEPLSEFERSELAQIRIDFENYLTDGKVLEGMVMALTILPLLRLAGFYRSPIKMRIEQEIERINIQDEDISITGRLDLICINKDYPSEKDIPFWILVIEAKNTSISSSSGLPQLLTYAYKSLEQQKSLWGLTTNGVYYEFFYIQKNTYPTYQPLPSLHLMEPESSEKLLQVLKAICQLQNIK</sequence>
<name>A0A401IK12_APHSA</name>
<comment type="caution">
    <text evidence="1">The sequence shown here is derived from an EMBL/GenBank/DDBJ whole genome shotgun (WGS) entry which is preliminary data.</text>
</comment>
<protein>
    <recommendedName>
        <fullName evidence="3">Restriction endonuclease subunit R</fullName>
    </recommendedName>
</protein>
<dbReference type="AlphaFoldDB" id="A0A401IK12"/>
<dbReference type="RefSeq" id="WP_124972525.1">
    <property type="nucleotide sequence ID" value="NZ_BDQK01000013.1"/>
</dbReference>
<accession>A0A401IK12</accession>
<dbReference type="Proteomes" id="UP000287247">
    <property type="component" value="Unassembled WGS sequence"/>
</dbReference>
<evidence type="ECO:0000313" key="2">
    <source>
        <dbReference type="Proteomes" id="UP000287247"/>
    </source>
</evidence>
<keyword evidence="2" id="KW-1185">Reference proteome</keyword>
<dbReference type="EMBL" id="BDQK01000013">
    <property type="protein sequence ID" value="GBF81655.1"/>
    <property type="molecule type" value="Genomic_DNA"/>
</dbReference>
<proteinExistence type="predicted"/>
<evidence type="ECO:0000313" key="1">
    <source>
        <dbReference type="EMBL" id="GBF81655.1"/>
    </source>
</evidence>